<dbReference type="EMBL" id="PKMF04000694">
    <property type="protein sequence ID" value="KAK7821659.1"/>
    <property type="molecule type" value="Genomic_DNA"/>
</dbReference>
<feature type="compositionally biased region" description="Polar residues" evidence="1">
    <location>
        <begin position="1"/>
        <end position="20"/>
    </location>
</feature>
<reference evidence="2 3" key="1">
    <citation type="journal article" date="2018" name="Sci. Data">
        <title>The draft genome sequence of cork oak.</title>
        <authorList>
            <person name="Ramos A.M."/>
            <person name="Usie A."/>
            <person name="Barbosa P."/>
            <person name="Barros P.M."/>
            <person name="Capote T."/>
            <person name="Chaves I."/>
            <person name="Simoes F."/>
            <person name="Abreu I."/>
            <person name="Carrasquinho I."/>
            <person name="Faro C."/>
            <person name="Guimaraes J.B."/>
            <person name="Mendonca D."/>
            <person name="Nobrega F."/>
            <person name="Rodrigues L."/>
            <person name="Saibo N.J.M."/>
            <person name="Varela M.C."/>
            <person name="Egas C."/>
            <person name="Matos J."/>
            <person name="Miguel C.M."/>
            <person name="Oliveira M.M."/>
            <person name="Ricardo C.P."/>
            <person name="Goncalves S."/>
        </authorList>
    </citation>
    <scope>NUCLEOTIDE SEQUENCE [LARGE SCALE GENOMIC DNA]</scope>
    <source>
        <strain evidence="3">cv. HL8</strain>
    </source>
</reference>
<sequence>MSFCGSCSQDLTPNPSSPTGNLPPNVDLDLPLPRVPTNIVENEDLAWEHFGEAVKDKDINVCYNISLKDFEHSGVHDLFKLLAKQKDELLATANQKMKTAVAKVVHAFQLIDEYNAILFGWFCKGFELLRRYLIKHGPGIDLEDLDFEAIDKEIKADEAA</sequence>
<gene>
    <name evidence="2" type="ORF">CFP56_037502</name>
</gene>
<name>A0AAW0J4E6_QUESU</name>
<accession>A0AAW0J4E6</accession>
<dbReference type="AlphaFoldDB" id="A0AAW0J4E6"/>
<feature type="region of interest" description="Disordered" evidence="1">
    <location>
        <begin position="1"/>
        <end position="25"/>
    </location>
</feature>
<evidence type="ECO:0000256" key="1">
    <source>
        <dbReference type="SAM" id="MobiDB-lite"/>
    </source>
</evidence>
<dbReference type="Proteomes" id="UP000237347">
    <property type="component" value="Unassembled WGS sequence"/>
</dbReference>
<keyword evidence="3" id="KW-1185">Reference proteome</keyword>
<protein>
    <submittedName>
        <fullName evidence="2">Uncharacterized protein</fullName>
    </submittedName>
</protein>
<organism evidence="2 3">
    <name type="scientific">Quercus suber</name>
    <name type="common">Cork oak</name>
    <dbReference type="NCBI Taxonomy" id="58331"/>
    <lineage>
        <taxon>Eukaryota</taxon>
        <taxon>Viridiplantae</taxon>
        <taxon>Streptophyta</taxon>
        <taxon>Embryophyta</taxon>
        <taxon>Tracheophyta</taxon>
        <taxon>Spermatophyta</taxon>
        <taxon>Magnoliopsida</taxon>
        <taxon>eudicotyledons</taxon>
        <taxon>Gunneridae</taxon>
        <taxon>Pentapetalae</taxon>
        <taxon>rosids</taxon>
        <taxon>fabids</taxon>
        <taxon>Fagales</taxon>
        <taxon>Fagaceae</taxon>
        <taxon>Quercus</taxon>
    </lineage>
</organism>
<comment type="caution">
    <text evidence="2">The sequence shown here is derived from an EMBL/GenBank/DDBJ whole genome shotgun (WGS) entry which is preliminary data.</text>
</comment>
<proteinExistence type="predicted"/>
<evidence type="ECO:0000313" key="2">
    <source>
        <dbReference type="EMBL" id="KAK7821659.1"/>
    </source>
</evidence>
<evidence type="ECO:0000313" key="3">
    <source>
        <dbReference type="Proteomes" id="UP000237347"/>
    </source>
</evidence>